<evidence type="ECO:0000313" key="1">
    <source>
        <dbReference type="EMBL" id="GLB67568.1"/>
    </source>
</evidence>
<evidence type="ECO:0008006" key="3">
    <source>
        <dbReference type="Google" id="ProtNLM"/>
    </source>
</evidence>
<dbReference type="InterPro" id="IPR029058">
    <property type="entry name" value="AB_hydrolase_fold"/>
</dbReference>
<comment type="caution">
    <text evidence="1">The sequence shown here is derived from an EMBL/GenBank/DDBJ whole genome shotgun (WGS) entry which is preliminary data.</text>
</comment>
<protein>
    <recommendedName>
        <fullName evidence="3">Alpha/beta hydrolase</fullName>
    </recommendedName>
</protein>
<dbReference type="PANTHER" id="PTHR37946:SF1">
    <property type="entry name" value="SLL1969 PROTEIN"/>
    <property type="match status" value="1"/>
</dbReference>
<dbReference type="Proteomes" id="UP001209654">
    <property type="component" value="Unassembled WGS sequence"/>
</dbReference>
<evidence type="ECO:0000313" key="2">
    <source>
        <dbReference type="Proteomes" id="UP001209654"/>
    </source>
</evidence>
<name>A0ABQ5MUD8_9MICC</name>
<reference evidence="1 2" key="1">
    <citation type="journal article" date="2023" name="Int. J. Syst. Evol. Microbiol.">
        <title>Arthrobacter mangrovi sp. nov., an actinobacterium isolated from the rhizosphere of a mangrove.</title>
        <authorList>
            <person name="Hamada M."/>
            <person name="Saitou S."/>
            <person name="Enomoto N."/>
            <person name="Nanri K."/>
            <person name="Hidaka K."/>
            <person name="Miura T."/>
            <person name="Tamura T."/>
        </authorList>
    </citation>
    <scope>NUCLEOTIDE SEQUENCE [LARGE SCALE GENOMIC DNA]</scope>
    <source>
        <strain evidence="1 2">NBRC 112813</strain>
    </source>
</reference>
<dbReference type="RefSeq" id="WP_264795686.1">
    <property type="nucleotide sequence ID" value="NZ_BRVS01000008.1"/>
</dbReference>
<dbReference type="EMBL" id="BRVS01000008">
    <property type="protein sequence ID" value="GLB67568.1"/>
    <property type="molecule type" value="Genomic_DNA"/>
</dbReference>
<sequence>MLSTLRTALRAVAGRTWGWVLDYAYVAHRQIHGFLVRHDPLPYLEAGERKDAPVLLLPGVYENWQFLKPIADALHADGHPVHVVRTLGYNRGTVAKMAALVTAYLEAAEISNVTIVAHSKGGLIGKLLMTLPASAGRIRHMVAVNTPFSGSHYARFFLDPSIRAFAPRNPALLALARKRAAHSRITSVFSKFDPHIPGGSHLADAENIVLEKYGHFRVIADPRPLQIIRDRLPRKGA</sequence>
<keyword evidence="2" id="KW-1185">Reference proteome</keyword>
<organism evidence="1 2">
    <name type="scientific">Arthrobacter mangrovi</name>
    <dbReference type="NCBI Taxonomy" id="2966350"/>
    <lineage>
        <taxon>Bacteria</taxon>
        <taxon>Bacillati</taxon>
        <taxon>Actinomycetota</taxon>
        <taxon>Actinomycetes</taxon>
        <taxon>Micrococcales</taxon>
        <taxon>Micrococcaceae</taxon>
        <taxon>Arthrobacter</taxon>
    </lineage>
</organism>
<proteinExistence type="predicted"/>
<accession>A0ABQ5MUD8</accession>
<gene>
    <name evidence="1" type="ORF">AHIS1636_20080</name>
</gene>
<dbReference type="Gene3D" id="3.40.50.1820">
    <property type="entry name" value="alpha/beta hydrolase"/>
    <property type="match status" value="1"/>
</dbReference>
<dbReference type="SUPFAM" id="SSF53474">
    <property type="entry name" value="alpha/beta-Hydrolases"/>
    <property type="match status" value="1"/>
</dbReference>
<dbReference type="PANTHER" id="PTHR37946">
    <property type="entry name" value="SLL1969 PROTEIN"/>
    <property type="match status" value="1"/>
</dbReference>